<evidence type="ECO:0000313" key="1">
    <source>
        <dbReference type="EMBL" id="TWU44846.1"/>
    </source>
</evidence>
<keyword evidence="2" id="KW-1185">Reference proteome</keyword>
<accession>A0A5C6EBG0</accession>
<gene>
    <name evidence="1" type="ORF">Q31b_00160</name>
</gene>
<protein>
    <submittedName>
        <fullName evidence="1">Uncharacterized protein</fullName>
    </submittedName>
</protein>
<comment type="caution">
    <text evidence="1">The sequence shown here is derived from an EMBL/GenBank/DDBJ whole genome shotgun (WGS) entry which is preliminary data.</text>
</comment>
<reference evidence="1 2" key="1">
    <citation type="submission" date="2019-02" db="EMBL/GenBank/DDBJ databases">
        <title>Deep-cultivation of Planctomycetes and their phenomic and genomic characterization uncovers novel biology.</title>
        <authorList>
            <person name="Wiegand S."/>
            <person name="Jogler M."/>
            <person name="Boedeker C."/>
            <person name="Pinto D."/>
            <person name="Vollmers J."/>
            <person name="Rivas-Marin E."/>
            <person name="Kohn T."/>
            <person name="Peeters S.H."/>
            <person name="Heuer A."/>
            <person name="Rast P."/>
            <person name="Oberbeckmann S."/>
            <person name="Bunk B."/>
            <person name="Jeske O."/>
            <person name="Meyerdierks A."/>
            <person name="Storesund J.E."/>
            <person name="Kallscheuer N."/>
            <person name="Luecker S."/>
            <person name="Lage O.M."/>
            <person name="Pohl T."/>
            <person name="Merkel B.J."/>
            <person name="Hornburger P."/>
            <person name="Mueller R.-W."/>
            <person name="Bruemmer F."/>
            <person name="Labrenz M."/>
            <person name="Spormann A.M."/>
            <person name="Op Den Camp H."/>
            <person name="Overmann J."/>
            <person name="Amann R."/>
            <person name="Jetten M.S.M."/>
            <person name="Mascher T."/>
            <person name="Medema M.H."/>
            <person name="Devos D.P."/>
            <person name="Kaster A.-K."/>
            <person name="Ovreas L."/>
            <person name="Rohde M."/>
            <person name="Galperin M.Y."/>
            <person name="Jogler C."/>
        </authorList>
    </citation>
    <scope>NUCLEOTIDE SEQUENCE [LARGE SCALE GENOMIC DNA]</scope>
    <source>
        <strain evidence="1 2">Q31b</strain>
    </source>
</reference>
<dbReference type="EMBL" id="SJPY01000001">
    <property type="protein sequence ID" value="TWU44846.1"/>
    <property type="molecule type" value="Genomic_DNA"/>
</dbReference>
<proteinExistence type="predicted"/>
<organism evidence="1 2">
    <name type="scientific">Novipirellula aureliae</name>
    <dbReference type="NCBI Taxonomy" id="2527966"/>
    <lineage>
        <taxon>Bacteria</taxon>
        <taxon>Pseudomonadati</taxon>
        <taxon>Planctomycetota</taxon>
        <taxon>Planctomycetia</taxon>
        <taxon>Pirellulales</taxon>
        <taxon>Pirellulaceae</taxon>
        <taxon>Novipirellula</taxon>
    </lineage>
</organism>
<sequence>MVHGFAKTPRYVLKDGLHPASPIVLLAATDAELTVVFGFSDKPEYDTFLNARSQALTPYPLVRGYLQNQIDLDVDLLRLIVLDASDPEQEVLDAATFENVLAAFQTDSDSVSVTHQLIRDAASQGYRIQEIANATPEKVVS</sequence>
<dbReference type="Proteomes" id="UP000315471">
    <property type="component" value="Unassembled WGS sequence"/>
</dbReference>
<dbReference type="AlphaFoldDB" id="A0A5C6EBG0"/>
<name>A0A5C6EBG0_9BACT</name>
<evidence type="ECO:0000313" key="2">
    <source>
        <dbReference type="Proteomes" id="UP000315471"/>
    </source>
</evidence>